<keyword evidence="1" id="KW-0812">Transmembrane</keyword>
<dbReference type="RefSeq" id="WP_184462994.1">
    <property type="nucleotide sequence ID" value="NZ_JACHHW010000005.1"/>
</dbReference>
<sequence>MFEHQLKRISNNIYPFIIIGFASGIATVNASYFESVEWLNWYIQYANIEIDYKDSGQSIFFEHFAPNTLLYILIAIFFFSALHRTIIGAIEKPPKHNEGAIYALENFGSLLAISWLGLMIGIMGPALYYEGFASFVKFLVLAIYPVMFLVEVSLCIAFLYWEGMRKIPTYIDDRTGWKWGTRAEGAFVLLLALIMLTYHQQYDSFIKYLGRIVLTML</sequence>
<dbReference type="AlphaFoldDB" id="A0A840R434"/>
<feature type="transmembrane region" description="Helical" evidence="1">
    <location>
        <begin position="107"/>
        <end position="129"/>
    </location>
</feature>
<keyword evidence="1" id="KW-0472">Membrane</keyword>
<reference evidence="2 3" key="1">
    <citation type="submission" date="2020-08" db="EMBL/GenBank/DDBJ databases">
        <title>Genomic Encyclopedia of Type Strains, Phase IV (KMG-IV): sequencing the most valuable type-strain genomes for metagenomic binning, comparative biology and taxonomic classification.</title>
        <authorList>
            <person name="Goeker M."/>
        </authorList>
    </citation>
    <scope>NUCLEOTIDE SEQUENCE [LARGE SCALE GENOMIC DNA]</scope>
    <source>
        <strain evidence="2 3">DSM 25701</strain>
    </source>
</reference>
<keyword evidence="1" id="KW-1133">Transmembrane helix</keyword>
<evidence type="ECO:0000313" key="3">
    <source>
        <dbReference type="Proteomes" id="UP000536640"/>
    </source>
</evidence>
<proteinExistence type="predicted"/>
<name>A0A840R434_9GAMM</name>
<feature type="transmembrane region" description="Helical" evidence="1">
    <location>
        <begin position="135"/>
        <end position="161"/>
    </location>
</feature>
<organism evidence="2 3">
    <name type="scientific">Zhongshania antarctica</name>
    <dbReference type="NCBI Taxonomy" id="641702"/>
    <lineage>
        <taxon>Bacteria</taxon>
        <taxon>Pseudomonadati</taxon>
        <taxon>Pseudomonadota</taxon>
        <taxon>Gammaproteobacteria</taxon>
        <taxon>Cellvibrionales</taxon>
        <taxon>Spongiibacteraceae</taxon>
        <taxon>Zhongshania</taxon>
    </lineage>
</organism>
<evidence type="ECO:0000313" key="2">
    <source>
        <dbReference type="EMBL" id="MBB5187979.1"/>
    </source>
</evidence>
<feature type="transmembrane region" description="Helical" evidence="1">
    <location>
        <begin position="182"/>
        <end position="199"/>
    </location>
</feature>
<dbReference type="Proteomes" id="UP000536640">
    <property type="component" value="Unassembled WGS sequence"/>
</dbReference>
<dbReference type="EMBL" id="JACHHW010000005">
    <property type="protein sequence ID" value="MBB5187979.1"/>
    <property type="molecule type" value="Genomic_DNA"/>
</dbReference>
<keyword evidence="3" id="KW-1185">Reference proteome</keyword>
<comment type="caution">
    <text evidence="2">The sequence shown here is derived from an EMBL/GenBank/DDBJ whole genome shotgun (WGS) entry which is preliminary data.</text>
</comment>
<protein>
    <submittedName>
        <fullName evidence="2">Uncharacterized protein</fullName>
    </submittedName>
</protein>
<accession>A0A840R434</accession>
<evidence type="ECO:0000256" key="1">
    <source>
        <dbReference type="SAM" id="Phobius"/>
    </source>
</evidence>
<feature type="transmembrane region" description="Helical" evidence="1">
    <location>
        <begin position="12"/>
        <end position="33"/>
    </location>
</feature>
<gene>
    <name evidence="2" type="ORF">HNQ57_002257</name>
</gene>
<feature type="transmembrane region" description="Helical" evidence="1">
    <location>
        <begin position="68"/>
        <end position="87"/>
    </location>
</feature>